<name>A0ACC0MJU0_RHOML</name>
<comment type="caution">
    <text evidence="1">The sequence shown here is derived from an EMBL/GenBank/DDBJ whole genome shotgun (WGS) entry which is preliminary data.</text>
</comment>
<organism evidence="1 2">
    <name type="scientific">Rhododendron molle</name>
    <name type="common">Chinese azalea</name>
    <name type="synonym">Azalea mollis</name>
    <dbReference type="NCBI Taxonomy" id="49168"/>
    <lineage>
        <taxon>Eukaryota</taxon>
        <taxon>Viridiplantae</taxon>
        <taxon>Streptophyta</taxon>
        <taxon>Embryophyta</taxon>
        <taxon>Tracheophyta</taxon>
        <taxon>Spermatophyta</taxon>
        <taxon>Magnoliopsida</taxon>
        <taxon>eudicotyledons</taxon>
        <taxon>Gunneridae</taxon>
        <taxon>Pentapetalae</taxon>
        <taxon>asterids</taxon>
        <taxon>Ericales</taxon>
        <taxon>Ericaceae</taxon>
        <taxon>Ericoideae</taxon>
        <taxon>Rhodoreae</taxon>
        <taxon>Rhododendron</taxon>
    </lineage>
</organism>
<evidence type="ECO:0000313" key="1">
    <source>
        <dbReference type="EMBL" id="KAI8541235.1"/>
    </source>
</evidence>
<reference evidence="1" key="1">
    <citation type="submission" date="2022-02" db="EMBL/GenBank/DDBJ databases">
        <title>Plant Genome Project.</title>
        <authorList>
            <person name="Zhang R.-G."/>
        </authorList>
    </citation>
    <scope>NUCLEOTIDE SEQUENCE</scope>
    <source>
        <strain evidence="1">AT1</strain>
    </source>
</reference>
<protein>
    <submittedName>
        <fullName evidence="1">Uncharacterized protein</fullName>
    </submittedName>
</protein>
<sequence>MLAAKTSHKLSSLKSFLPHIVVPISSSSEALVSAPLLRTGDDIPWKPTFGAFLGKVNGIETENVVPERESHCSFHRMGDKNSRQASVWEGQITSLPRGHFSNQALGVVGTRPYPSNRHFSSQYYDHQTTGVTHKFLSSIPRYVKIVEVGPRDGLQNEKEIVPTAVKVKLIEMLVSSGLPVVEATSFVSPKWVPQSSNLRLADAKDVIEAIQGLEGARFPVLTPNLKGFEAAVAAGVKEVAIFAAASESFSKSNINCSIEDSLARYHDVTLAAKKLSIPVRGYISCVVGCPVEGAVAPSKVAYVAKELFEMGCYEISLGDTIGVGTPGTVIPMIKSVINVVPVEKLAVPFHDTYGQALSNILASLQMGISTVDSSVSGLGGCPYAKGASGNVATEDVVYMLNGLRVEANVDLQKVILAGDFICKHLGRSSGSKTAVAFCRTAAHVSKL</sequence>
<dbReference type="Proteomes" id="UP001062846">
    <property type="component" value="Chromosome 8"/>
</dbReference>
<gene>
    <name evidence="1" type="ORF">RHMOL_Rhmol08G0046400</name>
</gene>
<keyword evidence="2" id="KW-1185">Reference proteome</keyword>
<proteinExistence type="predicted"/>
<accession>A0ACC0MJU0</accession>
<dbReference type="EMBL" id="CM046395">
    <property type="protein sequence ID" value="KAI8541235.1"/>
    <property type="molecule type" value="Genomic_DNA"/>
</dbReference>
<evidence type="ECO:0000313" key="2">
    <source>
        <dbReference type="Proteomes" id="UP001062846"/>
    </source>
</evidence>